<name>A0A9D1PQ77_9FIRM</name>
<organism evidence="2 3">
    <name type="scientific">Candidatus Monoglobus merdigallinarum</name>
    <dbReference type="NCBI Taxonomy" id="2838698"/>
    <lineage>
        <taxon>Bacteria</taxon>
        <taxon>Bacillati</taxon>
        <taxon>Bacillota</taxon>
        <taxon>Clostridia</taxon>
        <taxon>Monoglobales</taxon>
        <taxon>Monoglobaceae</taxon>
        <taxon>Monoglobus</taxon>
    </lineage>
</organism>
<evidence type="ECO:0000256" key="1">
    <source>
        <dbReference type="SAM" id="Phobius"/>
    </source>
</evidence>
<keyword evidence="1" id="KW-1133">Transmembrane helix</keyword>
<protein>
    <submittedName>
        <fullName evidence="2">Uncharacterized protein</fullName>
    </submittedName>
</protein>
<feature type="transmembrane region" description="Helical" evidence="1">
    <location>
        <begin position="99"/>
        <end position="128"/>
    </location>
</feature>
<sequence>MKCANCGSDIVNGRCAVCGQAPVAEPGRQNSGGGSRGMNTPPPGPAVFGGMPLKQPVSVIGWIGRMLLPWIPIVGGIVTLIMYIVWACSDKFEESSKNWAIASLIMVAVNLILTIIFVVIIILIFTFIMGSPELQRELELYLNGI</sequence>
<gene>
    <name evidence="2" type="ORF">H9900_00345</name>
</gene>
<reference evidence="2" key="2">
    <citation type="submission" date="2021-04" db="EMBL/GenBank/DDBJ databases">
        <authorList>
            <person name="Gilroy R."/>
        </authorList>
    </citation>
    <scope>NUCLEOTIDE SEQUENCE</scope>
    <source>
        <strain evidence="2">5790</strain>
    </source>
</reference>
<dbReference type="Proteomes" id="UP000824162">
    <property type="component" value="Unassembled WGS sequence"/>
</dbReference>
<accession>A0A9D1PQ77</accession>
<dbReference type="EMBL" id="DXIJ01000005">
    <property type="protein sequence ID" value="HIV85242.1"/>
    <property type="molecule type" value="Genomic_DNA"/>
</dbReference>
<keyword evidence="1" id="KW-0472">Membrane</keyword>
<keyword evidence="1" id="KW-0812">Transmembrane</keyword>
<comment type="caution">
    <text evidence="2">The sequence shown here is derived from an EMBL/GenBank/DDBJ whole genome shotgun (WGS) entry which is preliminary data.</text>
</comment>
<evidence type="ECO:0000313" key="3">
    <source>
        <dbReference type="Proteomes" id="UP000824162"/>
    </source>
</evidence>
<proteinExistence type="predicted"/>
<feature type="transmembrane region" description="Helical" evidence="1">
    <location>
        <begin position="67"/>
        <end position="87"/>
    </location>
</feature>
<evidence type="ECO:0000313" key="2">
    <source>
        <dbReference type="EMBL" id="HIV85242.1"/>
    </source>
</evidence>
<dbReference type="AlphaFoldDB" id="A0A9D1PQ77"/>
<reference evidence="2" key="1">
    <citation type="journal article" date="2021" name="PeerJ">
        <title>Extensive microbial diversity within the chicken gut microbiome revealed by metagenomics and culture.</title>
        <authorList>
            <person name="Gilroy R."/>
            <person name="Ravi A."/>
            <person name="Getino M."/>
            <person name="Pursley I."/>
            <person name="Horton D.L."/>
            <person name="Alikhan N.F."/>
            <person name="Baker D."/>
            <person name="Gharbi K."/>
            <person name="Hall N."/>
            <person name="Watson M."/>
            <person name="Adriaenssens E.M."/>
            <person name="Foster-Nyarko E."/>
            <person name="Jarju S."/>
            <person name="Secka A."/>
            <person name="Antonio M."/>
            <person name="Oren A."/>
            <person name="Chaudhuri R.R."/>
            <person name="La Ragione R."/>
            <person name="Hildebrand F."/>
            <person name="Pallen M.J."/>
        </authorList>
    </citation>
    <scope>NUCLEOTIDE SEQUENCE</scope>
    <source>
        <strain evidence="2">5790</strain>
    </source>
</reference>